<organism evidence="1 2">
    <name type="scientific">Belliella aquatica</name>
    <dbReference type="NCBI Taxonomy" id="1323734"/>
    <lineage>
        <taxon>Bacteria</taxon>
        <taxon>Pseudomonadati</taxon>
        <taxon>Bacteroidota</taxon>
        <taxon>Cytophagia</taxon>
        <taxon>Cytophagales</taxon>
        <taxon>Cyclobacteriaceae</taxon>
        <taxon>Belliella</taxon>
    </lineage>
</organism>
<evidence type="ECO:0008006" key="3">
    <source>
        <dbReference type="Google" id="ProtNLM"/>
    </source>
</evidence>
<sequence>MIFVSAFLFSCGEQEEPREDIAWLNLRIENMKQDQEFGKYLNILTGTYEGITVYIFGNCCPNCNSVAPVYDSEENLLGFLSFSEGEGINFNSIQNVKVYWKPKNSACNF</sequence>
<proteinExistence type="predicted"/>
<keyword evidence="2" id="KW-1185">Reference proteome</keyword>
<protein>
    <recommendedName>
        <fullName evidence="3">Lipoprotein</fullName>
    </recommendedName>
</protein>
<evidence type="ECO:0000313" key="2">
    <source>
        <dbReference type="Proteomes" id="UP000635885"/>
    </source>
</evidence>
<comment type="caution">
    <text evidence="1">The sequence shown here is derived from an EMBL/GenBank/DDBJ whole genome shotgun (WGS) entry which is preliminary data.</text>
</comment>
<dbReference type="Proteomes" id="UP000635885">
    <property type="component" value="Unassembled WGS sequence"/>
</dbReference>
<reference evidence="2" key="1">
    <citation type="journal article" date="2019" name="Int. J. Syst. Evol. Microbiol.">
        <title>The Global Catalogue of Microorganisms (GCM) 10K type strain sequencing project: providing services to taxonomists for standard genome sequencing and annotation.</title>
        <authorList>
            <consortium name="The Broad Institute Genomics Platform"/>
            <consortium name="The Broad Institute Genome Sequencing Center for Infectious Disease"/>
            <person name="Wu L."/>
            <person name="Ma J."/>
        </authorList>
    </citation>
    <scope>NUCLEOTIDE SEQUENCE [LARGE SCALE GENOMIC DNA]</scope>
    <source>
        <strain evidence="2">CGMCC 1.12479</strain>
    </source>
</reference>
<accession>A0ABQ1N2M2</accession>
<gene>
    <name evidence="1" type="ORF">GCM10010993_32240</name>
</gene>
<evidence type="ECO:0000313" key="1">
    <source>
        <dbReference type="EMBL" id="GGC51278.1"/>
    </source>
</evidence>
<dbReference type="EMBL" id="BMFD01000016">
    <property type="protein sequence ID" value="GGC51278.1"/>
    <property type="molecule type" value="Genomic_DNA"/>
</dbReference>
<name>A0ABQ1N2M2_9BACT</name>